<accession>A0A8D8G7I5</accession>
<evidence type="ECO:0000313" key="1">
    <source>
        <dbReference type="EMBL" id="CAG6499362.1"/>
    </source>
</evidence>
<dbReference type="EMBL" id="HBUE01137775">
    <property type="protein sequence ID" value="CAG6499362.1"/>
    <property type="molecule type" value="Transcribed_RNA"/>
</dbReference>
<dbReference type="AlphaFoldDB" id="A0A8D8G7I5"/>
<sequence>MFPRRDRQRSAPRNRLWSVSRIIPSCIRSTRRNARHDQQYFQNHRIPLTNTPAIESDLLQIITIPFKIPRFGRSPAARQRKLPPLERSASRIQATKAPTRTSTTAMFELQHPREVVKWRTERQPIRTTEAITPSSRLGLRRKSLDFSRVITRLFRTWRPRHTTSTRTTRTSAVRWYRRPTLW</sequence>
<name>A0A8D8G7I5_CULPI</name>
<proteinExistence type="predicted"/>
<protein>
    <submittedName>
        <fullName evidence="1">(northern house mosquito) hypothetical protein</fullName>
    </submittedName>
</protein>
<reference evidence="1" key="1">
    <citation type="submission" date="2021-05" db="EMBL/GenBank/DDBJ databases">
        <authorList>
            <person name="Alioto T."/>
            <person name="Alioto T."/>
            <person name="Gomez Garrido J."/>
        </authorList>
    </citation>
    <scope>NUCLEOTIDE SEQUENCE</scope>
</reference>
<organism evidence="1">
    <name type="scientific">Culex pipiens</name>
    <name type="common">House mosquito</name>
    <dbReference type="NCBI Taxonomy" id="7175"/>
    <lineage>
        <taxon>Eukaryota</taxon>
        <taxon>Metazoa</taxon>
        <taxon>Ecdysozoa</taxon>
        <taxon>Arthropoda</taxon>
        <taxon>Hexapoda</taxon>
        <taxon>Insecta</taxon>
        <taxon>Pterygota</taxon>
        <taxon>Neoptera</taxon>
        <taxon>Endopterygota</taxon>
        <taxon>Diptera</taxon>
        <taxon>Nematocera</taxon>
        <taxon>Culicoidea</taxon>
        <taxon>Culicidae</taxon>
        <taxon>Culicinae</taxon>
        <taxon>Culicini</taxon>
        <taxon>Culex</taxon>
        <taxon>Culex</taxon>
    </lineage>
</organism>